<evidence type="ECO:0008006" key="4">
    <source>
        <dbReference type="Google" id="ProtNLM"/>
    </source>
</evidence>
<evidence type="ECO:0000256" key="1">
    <source>
        <dbReference type="SAM" id="SignalP"/>
    </source>
</evidence>
<protein>
    <recommendedName>
        <fullName evidence="4">DUF1795 domain-containing protein</fullName>
    </recommendedName>
</protein>
<proteinExistence type="predicted"/>
<evidence type="ECO:0000313" key="3">
    <source>
        <dbReference type="Proteomes" id="UP000325055"/>
    </source>
</evidence>
<gene>
    <name evidence="2" type="ORF">F2Y86_07690</name>
</gene>
<dbReference type="EMBL" id="VVYW01000005">
    <property type="protein sequence ID" value="KAA5410059.1"/>
    <property type="molecule type" value="Genomic_DNA"/>
</dbReference>
<evidence type="ECO:0000313" key="2">
    <source>
        <dbReference type="EMBL" id="KAA5410059.1"/>
    </source>
</evidence>
<name>A0A5M6AC54_9BACE</name>
<dbReference type="Proteomes" id="UP000325055">
    <property type="component" value="Unassembled WGS sequence"/>
</dbReference>
<feature type="signal peptide" evidence="1">
    <location>
        <begin position="1"/>
        <end position="18"/>
    </location>
</feature>
<dbReference type="RefSeq" id="WP_044153481.1">
    <property type="nucleotide sequence ID" value="NZ_CAXSKE010000033.1"/>
</dbReference>
<keyword evidence="1" id="KW-0732">Signal</keyword>
<reference evidence="2 3" key="1">
    <citation type="journal article" date="2019" name="Nat. Med.">
        <title>A library of human gut bacterial isolates paired with longitudinal multiomics data enables mechanistic microbiome research.</title>
        <authorList>
            <person name="Poyet M."/>
            <person name="Groussin M."/>
            <person name="Gibbons S.M."/>
            <person name="Avila-Pacheco J."/>
            <person name="Jiang X."/>
            <person name="Kearney S.M."/>
            <person name="Perrotta A.R."/>
            <person name="Berdy B."/>
            <person name="Zhao S."/>
            <person name="Lieberman T.D."/>
            <person name="Swanson P.K."/>
            <person name="Smith M."/>
            <person name="Roesemann S."/>
            <person name="Alexander J.E."/>
            <person name="Rich S.A."/>
            <person name="Livny J."/>
            <person name="Vlamakis H."/>
            <person name="Clish C."/>
            <person name="Bullock K."/>
            <person name="Deik A."/>
            <person name="Scott J."/>
            <person name="Pierce K.A."/>
            <person name="Xavier R.J."/>
            <person name="Alm E.J."/>
        </authorList>
    </citation>
    <scope>NUCLEOTIDE SEQUENCE [LARGE SCALE GENOMIC DNA]</scope>
    <source>
        <strain evidence="2 3">BIOML-A7</strain>
    </source>
</reference>
<sequence>MRNYLFLLVVIFCTCVSAQKVSYVTLWGDTYVMNMIKGWELSTGEKLYKKPARRTVRGYEATQITRIRPKNSIKDMGASISIMEFKECRSYKLIQKQDSLNYLKDTSISSTIWDVQSSEKVKRSVVLTYKANKHPETGESQILKIKTWYVQGKKNTYLISFATTEEQIWAKELPEMEKIALSLKEM</sequence>
<dbReference type="AlphaFoldDB" id="A0A5M6AC54"/>
<feature type="chain" id="PRO_5024392446" description="DUF1795 domain-containing protein" evidence="1">
    <location>
        <begin position="19"/>
        <end position="186"/>
    </location>
</feature>
<organism evidence="2 3">
    <name type="scientific">Bacteroides cellulosilyticus</name>
    <dbReference type="NCBI Taxonomy" id="246787"/>
    <lineage>
        <taxon>Bacteria</taxon>
        <taxon>Pseudomonadati</taxon>
        <taxon>Bacteroidota</taxon>
        <taxon>Bacteroidia</taxon>
        <taxon>Bacteroidales</taxon>
        <taxon>Bacteroidaceae</taxon>
        <taxon>Bacteroides</taxon>
    </lineage>
</organism>
<comment type="caution">
    <text evidence="2">The sequence shown here is derived from an EMBL/GenBank/DDBJ whole genome shotgun (WGS) entry which is preliminary data.</text>
</comment>
<accession>A0A5M6AC54</accession>